<accession>A0A8H9FTN7</accession>
<dbReference type="EMBL" id="BMEA01000001">
    <property type="protein sequence ID" value="GGB71487.1"/>
    <property type="molecule type" value="Genomic_DNA"/>
</dbReference>
<reference evidence="2" key="1">
    <citation type="journal article" date="2014" name="Int. J. Syst. Evol. Microbiol.">
        <title>Complete genome sequence of Corynebacterium casei LMG S-19264T (=DSM 44701T), isolated from a smear-ripened cheese.</title>
        <authorList>
            <consortium name="US DOE Joint Genome Institute (JGI-PGF)"/>
            <person name="Walter F."/>
            <person name="Albersmeier A."/>
            <person name="Kalinowski J."/>
            <person name="Ruckert C."/>
        </authorList>
    </citation>
    <scope>NUCLEOTIDE SEQUENCE</scope>
    <source>
        <strain evidence="2">CGMCC 1.10749</strain>
    </source>
</reference>
<protein>
    <submittedName>
        <fullName evidence="2">Uncharacterized protein</fullName>
    </submittedName>
</protein>
<name>A0A8H9FTN7_9MICO</name>
<keyword evidence="1" id="KW-0732">Signal</keyword>
<proteinExistence type="predicted"/>
<dbReference type="Proteomes" id="UP000628079">
    <property type="component" value="Unassembled WGS sequence"/>
</dbReference>
<sequence length="137" mass="14139">MHHFASRLVKSVALTAALGLATATGAAAHECYNASRSDKGNEMAGSKSQAWFTLHVSDIIAGEVAEDMYDAETGECILGELEASGVPASFTIKIRAGKDGLVGGPNNADGHGIDHIFPAYGDSIIGAYDTCGVEPPM</sequence>
<gene>
    <name evidence="2" type="ORF">GCM10011314_08560</name>
</gene>
<feature type="signal peptide" evidence="1">
    <location>
        <begin position="1"/>
        <end position="28"/>
    </location>
</feature>
<reference evidence="2" key="2">
    <citation type="submission" date="2020-09" db="EMBL/GenBank/DDBJ databases">
        <authorList>
            <person name="Sun Q."/>
            <person name="Zhou Y."/>
        </authorList>
    </citation>
    <scope>NUCLEOTIDE SEQUENCE</scope>
    <source>
        <strain evidence="2">CGMCC 1.10749</strain>
    </source>
</reference>
<feature type="chain" id="PRO_5034431934" evidence="1">
    <location>
        <begin position="29"/>
        <end position="137"/>
    </location>
</feature>
<evidence type="ECO:0000313" key="2">
    <source>
        <dbReference type="EMBL" id="GGB71487.1"/>
    </source>
</evidence>
<evidence type="ECO:0000313" key="3">
    <source>
        <dbReference type="Proteomes" id="UP000628079"/>
    </source>
</evidence>
<dbReference type="RefSeq" id="WP_035950624.1">
    <property type="nucleotide sequence ID" value="NZ_BMEA01000001.1"/>
</dbReference>
<comment type="caution">
    <text evidence="2">The sequence shown here is derived from an EMBL/GenBank/DDBJ whole genome shotgun (WGS) entry which is preliminary data.</text>
</comment>
<evidence type="ECO:0000256" key="1">
    <source>
        <dbReference type="SAM" id="SignalP"/>
    </source>
</evidence>
<dbReference type="AlphaFoldDB" id="A0A8H9FTN7"/>
<organism evidence="2 3">
    <name type="scientific">Knoellia flava</name>
    <dbReference type="NCBI Taxonomy" id="913969"/>
    <lineage>
        <taxon>Bacteria</taxon>
        <taxon>Bacillati</taxon>
        <taxon>Actinomycetota</taxon>
        <taxon>Actinomycetes</taxon>
        <taxon>Micrococcales</taxon>
        <taxon>Intrasporangiaceae</taxon>
        <taxon>Knoellia</taxon>
    </lineage>
</organism>